<feature type="transmembrane region" description="Helical" evidence="5">
    <location>
        <begin position="28"/>
        <end position="49"/>
    </location>
</feature>
<dbReference type="Gene3D" id="1.20.1080.10">
    <property type="entry name" value="Glycerol uptake facilitator protein"/>
    <property type="match status" value="1"/>
</dbReference>
<feature type="transmembrane region" description="Helical" evidence="5">
    <location>
        <begin position="69"/>
        <end position="94"/>
    </location>
</feature>
<feature type="transmembrane region" description="Helical" evidence="5">
    <location>
        <begin position="187"/>
        <end position="211"/>
    </location>
</feature>
<evidence type="ECO:0000256" key="3">
    <source>
        <dbReference type="ARBA" id="ARBA00022989"/>
    </source>
</evidence>
<evidence type="ECO:0000313" key="6">
    <source>
        <dbReference type="EMBL" id="AMD87078.1"/>
    </source>
</evidence>
<keyword evidence="3 5" id="KW-1133">Transmembrane helix</keyword>
<dbReference type="GO" id="GO:0015499">
    <property type="term" value="F:formate transmembrane transporter activity"/>
    <property type="evidence" value="ECO:0007669"/>
    <property type="project" value="TreeGrafter"/>
</dbReference>
<gene>
    <name evidence="6" type="ORF">AXF14_05070</name>
</gene>
<organism evidence="6 7">
    <name type="scientific">Actinomyces radicidentis</name>
    <dbReference type="NCBI Taxonomy" id="111015"/>
    <lineage>
        <taxon>Bacteria</taxon>
        <taxon>Bacillati</taxon>
        <taxon>Actinomycetota</taxon>
        <taxon>Actinomycetes</taxon>
        <taxon>Actinomycetales</taxon>
        <taxon>Actinomycetaceae</taxon>
        <taxon>Actinomyces</taxon>
    </lineage>
</organism>
<name>A0A109W7K6_ACTRD</name>
<keyword evidence="7" id="KW-1185">Reference proteome</keyword>
<accession>A0A109W7K6</accession>
<sequence>MLSVTQTLVAQEASSVARSGGMRRPLPYVVSSMLAGAYIGIGGTFMLAAAGPFKAASSPATPMVSGVAFSIGLLLCVFGGAELGTSAMMTFAVGGFRKVTGWGKGLAALVVMLLGNLAGAILLSAILRGTNILAADTAAGKMLAGVVTTKGGLPVGTIFFRGIMCNVLVCLTIWCTTRLENEVAKAVAVFSFIGAFVACGFEHVVANMTFFGLGLMYHVDGATIGLAARNLLWSGLGNLVGGAIFVAGAYVLAHRTEEGSAEEKAALEAAAPARVH</sequence>
<dbReference type="InterPro" id="IPR000292">
    <property type="entry name" value="For/NO2_transpt"/>
</dbReference>
<evidence type="ECO:0000256" key="2">
    <source>
        <dbReference type="ARBA" id="ARBA00022692"/>
    </source>
</evidence>
<protein>
    <submittedName>
        <fullName evidence="6">Formate/nitrite transporter</fullName>
    </submittedName>
</protein>
<dbReference type="KEGG" id="ard:AXF14_05070"/>
<evidence type="ECO:0000256" key="1">
    <source>
        <dbReference type="ARBA" id="ARBA00004141"/>
    </source>
</evidence>
<keyword evidence="4 5" id="KW-0472">Membrane</keyword>
<dbReference type="OrthoDB" id="9786493at2"/>
<keyword evidence="2 5" id="KW-0812">Transmembrane</keyword>
<dbReference type="PANTHER" id="PTHR30520:SF8">
    <property type="entry name" value="NITRITE TRANSPORTER NIRC"/>
    <property type="match status" value="1"/>
</dbReference>
<dbReference type="EMBL" id="CP014228">
    <property type="protein sequence ID" value="AMD87078.1"/>
    <property type="molecule type" value="Genomic_DNA"/>
</dbReference>
<evidence type="ECO:0000256" key="4">
    <source>
        <dbReference type="ARBA" id="ARBA00023136"/>
    </source>
</evidence>
<evidence type="ECO:0000256" key="5">
    <source>
        <dbReference type="SAM" id="Phobius"/>
    </source>
</evidence>
<feature type="transmembrane region" description="Helical" evidence="5">
    <location>
        <begin position="231"/>
        <end position="253"/>
    </location>
</feature>
<dbReference type="PANTHER" id="PTHR30520">
    <property type="entry name" value="FORMATE TRANSPORTER-RELATED"/>
    <property type="match status" value="1"/>
</dbReference>
<dbReference type="GO" id="GO:0005886">
    <property type="term" value="C:plasma membrane"/>
    <property type="evidence" value="ECO:0007669"/>
    <property type="project" value="TreeGrafter"/>
</dbReference>
<dbReference type="Pfam" id="PF01226">
    <property type="entry name" value="Form_Nir_trans"/>
    <property type="match status" value="1"/>
</dbReference>
<comment type="subcellular location">
    <subcellularLocation>
        <location evidence="1">Membrane</location>
        <topology evidence="1">Multi-pass membrane protein</topology>
    </subcellularLocation>
</comment>
<feature type="transmembrane region" description="Helical" evidence="5">
    <location>
        <begin position="158"/>
        <end position="175"/>
    </location>
</feature>
<reference evidence="7" key="1">
    <citation type="submission" date="2016-02" db="EMBL/GenBank/DDBJ databases">
        <authorList>
            <person name="Holder M.E."/>
            <person name="Ajami N.J."/>
            <person name="Petrosino J.F."/>
        </authorList>
    </citation>
    <scope>NUCLEOTIDE SEQUENCE [LARGE SCALE GENOMIC DNA]</scope>
    <source>
        <strain evidence="7">CCUG 36733</strain>
    </source>
</reference>
<dbReference type="AlphaFoldDB" id="A0A109W7K6"/>
<dbReference type="Proteomes" id="UP000065220">
    <property type="component" value="Chromosome"/>
</dbReference>
<proteinExistence type="predicted"/>
<feature type="transmembrane region" description="Helical" evidence="5">
    <location>
        <begin position="106"/>
        <end position="127"/>
    </location>
</feature>
<dbReference type="InterPro" id="IPR023271">
    <property type="entry name" value="Aquaporin-like"/>
</dbReference>
<dbReference type="RefSeq" id="WP_067941377.1">
    <property type="nucleotide sequence ID" value="NZ_CP014228.1"/>
</dbReference>
<dbReference type="STRING" id="111015.AXF14_05070"/>
<evidence type="ECO:0000313" key="7">
    <source>
        <dbReference type="Proteomes" id="UP000065220"/>
    </source>
</evidence>